<dbReference type="PANTHER" id="PTHR36440">
    <property type="entry name" value="PUTATIVE (AFU_ORTHOLOGUE AFUA_8G07350)-RELATED"/>
    <property type="match status" value="1"/>
</dbReference>
<sequence>MLHVNARNGGDGRRHFLATNVEVLVSADDGEDAICVVEHRVPAGDSPPLHVHRDEDETFVILEGRVRFLVGDEVFVLPAGAAAVAPKGIAHSYRAESPEGARFLTVTRGSDFETLVKTIGQRTGSTALPPRVEVTPEMAEGLAAACAANAIDIVGPPLT</sequence>
<dbReference type="EMBL" id="JACIDS010000002">
    <property type="protein sequence ID" value="MBB3930938.1"/>
    <property type="molecule type" value="Genomic_DNA"/>
</dbReference>
<evidence type="ECO:0000259" key="1">
    <source>
        <dbReference type="Pfam" id="PF07883"/>
    </source>
</evidence>
<organism evidence="2 3">
    <name type="scientific">Kaistia hirudinis</name>
    <dbReference type="NCBI Taxonomy" id="1293440"/>
    <lineage>
        <taxon>Bacteria</taxon>
        <taxon>Pseudomonadati</taxon>
        <taxon>Pseudomonadota</taxon>
        <taxon>Alphaproteobacteria</taxon>
        <taxon>Hyphomicrobiales</taxon>
        <taxon>Kaistiaceae</taxon>
        <taxon>Kaistia</taxon>
    </lineage>
</organism>
<dbReference type="RefSeq" id="WP_183398544.1">
    <property type="nucleotide sequence ID" value="NZ_JACIDS010000002.1"/>
</dbReference>
<dbReference type="InterPro" id="IPR013096">
    <property type="entry name" value="Cupin_2"/>
</dbReference>
<dbReference type="Proteomes" id="UP000553963">
    <property type="component" value="Unassembled WGS sequence"/>
</dbReference>
<proteinExistence type="predicted"/>
<protein>
    <submittedName>
        <fullName evidence="2">Quercetin dioxygenase-like cupin family protein</fullName>
    </submittedName>
</protein>
<keyword evidence="2" id="KW-0223">Dioxygenase</keyword>
<dbReference type="PANTHER" id="PTHR36440:SF1">
    <property type="entry name" value="PUTATIVE (AFU_ORTHOLOGUE AFUA_8G07350)-RELATED"/>
    <property type="match status" value="1"/>
</dbReference>
<reference evidence="2 3" key="1">
    <citation type="submission" date="2020-08" db="EMBL/GenBank/DDBJ databases">
        <title>Genomic Encyclopedia of Type Strains, Phase IV (KMG-IV): sequencing the most valuable type-strain genomes for metagenomic binning, comparative biology and taxonomic classification.</title>
        <authorList>
            <person name="Goeker M."/>
        </authorList>
    </citation>
    <scope>NUCLEOTIDE SEQUENCE [LARGE SCALE GENOMIC DNA]</scope>
    <source>
        <strain evidence="2 3">DSM 25966</strain>
    </source>
</reference>
<keyword evidence="2" id="KW-0560">Oxidoreductase</keyword>
<evidence type="ECO:0000313" key="2">
    <source>
        <dbReference type="EMBL" id="MBB3930938.1"/>
    </source>
</evidence>
<name>A0A840ANQ7_9HYPH</name>
<keyword evidence="3" id="KW-1185">Reference proteome</keyword>
<dbReference type="AlphaFoldDB" id="A0A840ANQ7"/>
<dbReference type="Pfam" id="PF07883">
    <property type="entry name" value="Cupin_2"/>
    <property type="match status" value="1"/>
</dbReference>
<dbReference type="InterPro" id="IPR053146">
    <property type="entry name" value="QDO-like"/>
</dbReference>
<dbReference type="InterPro" id="IPR011051">
    <property type="entry name" value="RmlC_Cupin_sf"/>
</dbReference>
<dbReference type="Gene3D" id="2.60.120.10">
    <property type="entry name" value="Jelly Rolls"/>
    <property type="match status" value="1"/>
</dbReference>
<dbReference type="SUPFAM" id="SSF51182">
    <property type="entry name" value="RmlC-like cupins"/>
    <property type="match status" value="1"/>
</dbReference>
<accession>A0A840ANQ7</accession>
<evidence type="ECO:0000313" key="3">
    <source>
        <dbReference type="Proteomes" id="UP000553963"/>
    </source>
</evidence>
<dbReference type="InterPro" id="IPR014710">
    <property type="entry name" value="RmlC-like_jellyroll"/>
</dbReference>
<gene>
    <name evidence="2" type="ORF">GGR25_001977</name>
</gene>
<dbReference type="GO" id="GO:0051213">
    <property type="term" value="F:dioxygenase activity"/>
    <property type="evidence" value="ECO:0007669"/>
    <property type="project" value="UniProtKB-KW"/>
</dbReference>
<feature type="domain" description="Cupin type-2" evidence="1">
    <location>
        <begin position="40"/>
        <end position="106"/>
    </location>
</feature>
<comment type="caution">
    <text evidence="2">The sequence shown here is derived from an EMBL/GenBank/DDBJ whole genome shotgun (WGS) entry which is preliminary data.</text>
</comment>